<dbReference type="Gene3D" id="3.30.260.10">
    <property type="entry name" value="TCP-1-like chaperonin intermediate domain"/>
    <property type="match status" value="1"/>
</dbReference>
<dbReference type="GO" id="GO:0140662">
    <property type="term" value="F:ATP-dependent protein folding chaperone"/>
    <property type="evidence" value="ECO:0007669"/>
    <property type="project" value="InterPro"/>
</dbReference>
<organism evidence="3">
    <name type="scientific">uncultured virus</name>
    <dbReference type="NCBI Taxonomy" id="340016"/>
    <lineage>
        <taxon>Viruses</taxon>
        <taxon>environmental samples</taxon>
    </lineage>
</organism>
<dbReference type="InterPro" id="IPR027410">
    <property type="entry name" value="TCP-1-like_intermed_sf"/>
</dbReference>
<proteinExistence type="inferred from homology"/>
<name>A0A240F761_9VIRU</name>
<evidence type="ECO:0000256" key="2">
    <source>
        <dbReference type="ARBA" id="ARBA00023186"/>
    </source>
</evidence>
<dbReference type="InterPro" id="IPR001844">
    <property type="entry name" value="Cpn60/GroEL"/>
</dbReference>
<protein>
    <submittedName>
        <fullName evidence="3">Chaperonin GroEL</fullName>
    </submittedName>
</protein>
<reference evidence="3" key="1">
    <citation type="journal article" date="2017" name="ISME J.">
        <title>Novel chaperonins are prevalent in the virioplankton and demonstrate links to viral biology and ecology.</title>
        <authorList>
            <person name="Marine R.L."/>
            <person name="Nasko D.J."/>
            <person name="Wray J."/>
            <person name="Polson S.W."/>
            <person name="Wommack K.E."/>
        </authorList>
    </citation>
    <scope>NUCLEOTIDE SEQUENCE</scope>
</reference>
<dbReference type="InterPro" id="IPR027413">
    <property type="entry name" value="GROEL-like_equatorial_sf"/>
</dbReference>
<dbReference type="GO" id="GO:0005524">
    <property type="term" value="F:ATP binding"/>
    <property type="evidence" value="ECO:0007669"/>
    <property type="project" value="InterPro"/>
</dbReference>
<dbReference type="GO" id="GO:0042026">
    <property type="term" value="P:protein refolding"/>
    <property type="evidence" value="ECO:0007669"/>
    <property type="project" value="InterPro"/>
</dbReference>
<dbReference type="Pfam" id="PF00118">
    <property type="entry name" value="Cpn60_TCP1"/>
    <property type="match status" value="1"/>
</dbReference>
<dbReference type="CDD" id="cd03344">
    <property type="entry name" value="GroEL"/>
    <property type="match status" value="1"/>
</dbReference>
<dbReference type="NCBIfam" id="NF009487">
    <property type="entry name" value="PRK12849.1"/>
    <property type="match status" value="1"/>
</dbReference>
<dbReference type="SUPFAM" id="SSF52029">
    <property type="entry name" value="GroEL apical domain-like"/>
    <property type="match status" value="1"/>
</dbReference>
<gene>
    <name evidence="3" type="primary">GroEL</name>
</gene>
<dbReference type="PRINTS" id="PR00298">
    <property type="entry name" value="CHAPERONIN60"/>
</dbReference>
<dbReference type="NCBIfam" id="NF009489">
    <property type="entry name" value="PRK12851.1"/>
    <property type="match status" value="1"/>
</dbReference>
<evidence type="ECO:0000256" key="1">
    <source>
        <dbReference type="ARBA" id="ARBA00006607"/>
    </source>
</evidence>
<dbReference type="NCBIfam" id="NF000592">
    <property type="entry name" value="PRK00013.1"/>
    <property type="match status" value="1"/>
</dbReference>
<dbReference type="NCBIfam" id="NF009488">
    <property type="entry name" value="PRK12850.1"/>
    <property type="match status" value="1"/>
</dbReference>
<accession>A0A240F761</accession>
<dbReference type="SUPFAM" id="SSF54849">
    <property type="entry name" value="GroEL-intermediate domain like"/>
    <property type="match status" value="1"/>
</dbReference>
<sequence length="519" mass="55325">MTKRYDAGSSLQAKVLAGVDKLADNVASTLGPRGRNVIIQQKGKRPIITKDGVTVAEFVDFEDPFENAAAQIIKQASRQTNSVAGDGTTTATVLSRAILQGAVRHIVAGASPIDVKRDIDAGVEILVENLRSMSRPIQSEEDIAHIATISANNDPTIGKLVAKAVDSVGKDGSISVEEARSLDTTLDLTEGFRFDSGYAASAFITDERRGAVVYEDPLILVADCKIDKVDDILPVLETVAREGRPLVIVASEIEGQALAALIMNTMRGTMKVAAVKAPRYGEERRNILKDLCLSVGASYGTKSAGLKLREMQLKHLGTCKKIEVLKNGTTFVGGSGDYEAIDQQIENLKVELSQTDNLKECERIQERITRLASGVAVIRVGAATEVEMIEKKHRIEDALEAVRAAQLEGIVPGGGVALIRALPTASKAYKDSFATVVYEAAEAPLRQMASNAGVSPDVILERVRKASGSRGWDFKAGVMVDLIDTGVIDPVKVTITALQNAASAAGTLITTGHAIIEEE</sequence>
<dbReference type="InterPro" id="IPR002423">
    <property type="entry name" value="Cpn60/GroEL/TCP-1"/>
</dbReference>
<dbReference type="SUPFAM" id="SSF48592">
    <property type="entry name" value="GroEL equatorial domain-like"/>
    <property type="match status" value="1"/>
</dbReference>
<dbReference type="PANTHER" id="PTHR45633">
    <property type="entry name" value="60 KDA HEAT SHOCK PROTEIN, MITOCHONDRIAL"/>
    <property type="match status" value="1"/>
</dbReference>
<dbReference type="Gene3D" id="3.50.7.10">
    <property type="entry name" value="GroEL"/>
    <property type="match status" value="1"/>
</dbReference>
<keyword evidence="2" id="KW-0143">Chaperone</keyword>
<dbReference type="EMBL" id="KU595461">
    <property type="protein sequence ID" value="AQM32627.1"/>
    <property type="molecule type" value="Genomic_DNA"/>
</dbReference>
<dbReference type="FunFam" id="3.50.7.10:FF:000001">
    <property type="entry name" value="60 kDa chaperonin"/>
    <property type="match status" value="1"/>
</dbReference>
<comment type="similarity">
    <text evidence="1">Belongs to the chaperonin (HSP60) family.</text>
</comment>
<evidence type="ECO:0000313" key="3">
    <source>
        <dbReference type="EMBL" id="AQM32627.1"/>
    </source>
</evidence>
<dbReference type="InterPro" id="IPR027409">
    <property type="entry name" value="GroEL-like_apical_dom_sf"/>
</dbReference>
<dbReference type="Gene3D" id="1.10.560.10">
    <property type="entry name" value="GroEL-like equatorial domain"/>
    <property type="match status" value="1"/>
</dbReference>